<evidence type="ECO:0000256" key="5">
    <source>
        <dbReference type="SAM" id="MobiDB-lite"/>
    </source>
</evidence>
<sequence>MALLHRRLSGSWLFVTESVIAASIAWLIATSILGVRPESFFAPASTMLVLGQIRGQRVRRALEVWGGVLVGILTAHLLRLLTDEPLVTVAGSVLVLSLLAVLTSANAVVVVQGSVSALYVAVGPAVAPSGVSARLVDVVIGGGCALVISQAFTGRAPARHLREDLRSTLVAVSQVLDAVRAAASGGQVPAALDALEQARRLDARIDALRSGMQAVRETSWLRRRNGDRPDFEKTVRHLDYAVRNLRVLARSGVVVARSGAPLPAPLEQALRELSGAVTDLGVLLGTGTGTTVVPTVLHAARTAGEALGEEPRLASAMMIGQIRGLAVDLLRMSGVDERQAPDDVDEALARPVLEPAP</sequence>
<dbReference type="EMBL" id="JAUSQZ010000001">
    <property type="protein sequence ID" value="MDP9830860.1"/>
    <property type="molecule type" value="Genomic_DNA"/>
</dbReference>
<comment type="subcellular location">
    <subcellularLocation>
        <location evidence="1">Membrane</location>
        <topology evidence="1">Multi-pass membrane protein</topology>
    </subcellularLocation>
</comment>
<dbReference type="RefSeq" id="WP_307250078.1">
    <property type="nucleotide sequence ID" value="NZ_JAUSQZ010000001.1"/>
</dbReference>
<evidence type="ECO:0000256" key="6">
    <source>
        <dbReference type="SAM" id="Phobius"/>
    </source>
</evidence>
<evidence type="ECO:0000256" key="4">
    <source>
        <dbReference type="ARBA" id="ARBA00023136"/>
    </source>
</evidence>
<feature type="transmembrane region" description="Helical" evidence="6">
    <location>
        <begin position="93"/>
        <end position="119"/>
    </location>
</feature>
<gene>
    <name evidence="8" type="ORF">J2S57_006609</name>
</gene>
<organism evidence="8 9">
    <name type="scientific">Kineosporia succinea</name>
    <dbReference type="NCBI Taxonomy" id="84632"/>
    <lineage>
        <taxon>Bacteria</taxon>
        <taxon>Bacillati</taxon>
        <taxon>Actinomycetota</taxon>
        <taxon>Actinomycetes</taxon>
        <taxon>Kineosporiales</taxon>
        <taxon>Kineosporiaceae</taxon>
        <taxon>Kineosporia</taxon>
    </lineage>
</organism>
<keyword evidence="2 6" id="KW-0812">Transmembrane</keyword>
<keyword evidence="9" id="KW-1185">Reference proteome</keyword>
<feature type="region of interest" description="Disordered" evidence="5">
    <location>
        <begin position="338"/>
        <end position="357"/>
    </location>
</feature>
<comment type="caution">
    <text evidence="8">The sequence shown here is derived from an EMBL/GenBank/DDBJ whole genome shotgun (WGS) entry which is preliminary data.</text>
</comment>
<feature type="domain" description="Integral membrane bound transporter" evidence="7">
    <location>
        <begin position="24"/>
        <end position="148"/>
    </location>
</feature>
<dbReference type="Pfam" id="PF13515">
    <property type="entry name" value="FUSC_2"/>
    <property type="match status" value="1"/>
</dbReference>
<evidence type="ECO:0000313" key="9">
    <source>
        <dbReference type="Proteomes" id="UP001235712"/>
    </source>
</evidence>
<feature type="transmembrane region" description="Helical" evidence="6">
    <location>
        <begin position="131"/>
        <end position="152"/>
    </location>
</feature>
<proteinExistence type="predicted"/>
<dbReference type="Proteomes" id="UP001235712">
    <property type="component" value="Unassembled WGS sequence"/>
</dbReference>
<accession>A0ABT9PDT9</accession>
<evidence type="ECO:0000256" key="3">
    <source>
        <dbReference type="ARBA" id="ARBA00022989"/>
    </source>
</evidence>
<evidence type="ECO:0000259" key="7">
    <source>
        <dbReference type="Pfam" id="PF13515"/>
    </source>
</evidence>
<evidence type="ECO:0000313" key="8">
    <source>
        <dbReference type="EMBL" id="MDP9830860.1"/>
    </source>
</evidence>
<reference evidence="8 9" key="1">
    <citation type="submission" date="2023-07" db="EMBL/GenBank/DDBJ databases">
        <title>Sequencing the genomes of 1000 actinobacteria strains.</title>
        <authorList>
            <person name="Klenk H.-P."/>
        </authorList>
    </citation>
    <scope>NUCLEOTIDE SEQUENCE [LARGE SCALE GENOMIC DNA]</scope>
    <source>
        <strain evidence="8 9">DSM 44388</strain>
    </source>
</reference>
<protein>
    <submittedName>
        <fullName evidence="8">Uncharacterized membrane protein YgaE (UPF0421/DUF939 family)</fullName>
    </submittedName>
</protein>
<feature type="transmembrane region" description="Helical" evidence="6">
    <location>
        <begin position="64"/>
        <end position="81"/>
    </location>
</feature>
<keyword evidence="4 6" id="KW-0472">Membrane</keyword>
<feature type="transmembrane region" description="Helical" evidence="6">
    <location>
        <begin position="12"/>
        <end position="35"/>
    </location>
</feature>
<keyword evidence="3 6" id="KW-1133">Transmembrane helix</keyword>
<name>A0ABT9PDT9_9ACTN</name>
<evidence type="ECO:0000256" key="1">
    <source>
        <dbReference type="ARBA" id="ARBA00004141"/>
    </source>
</evidence>
<evidence type="ECO:0000256" key="2">
    <source>
        <dbReference type="ARBA" id="ARBA00022692"/>
    </source>
</evidence>
<dbReference type="InterPro" id="IPR049453">
    <property type="entry name" value="Memb_transporter_dom"/>
</dbReference>